<organism evidence="1 2">
    <name type="scientific">Trifolium medium</name>
    <dbReference type="NCBI Taxonomy" id="97028"/>
    <lineage>
        <taxon>Eukaryota</taxon>
        <taxon>Viridiplantae</taxon>
        <taxon>Streptophyta</taxon>
        <taxon>Embryophyta</taxon>
        <taxon>Tracheophyta</taxon>
        <taxon>Spermatophyta</taxon>
        <taxon>Magnoliopsida</taxon>
        <taxon>eudicotyledons</taxon>
        <taxon>Gunneridae</taxon>
        <taxon>Pentapetalae</taxon>
        <taxon>rosids</taxon>
        <taxon>fabids</taxon>
        <taxon>Fabales</taxon>
        <taxon>Fabaceae</taxon>
        <taxon>Papilionoideae</taxon>
        <taxon>50 kb inversion clade</taxon>
        <taxon>NPAAA clade</taxon>
        <taxon>Hologalegina</taxon>
        <taxon>IRL clade</taxon>
        <taxon>Trifolieae</taxon>
        <taxon>Trifolium</taxon>
    </lineage>
</organism>
<proteinExistence type="predicted"/>
<keyword evidence="2" id="KW-1185">Reference proteome</keyword>
<evidence type="ECO:0000313" key="1">
    <source>
        <dbReference type="EMBL" id="MCI73310.1"/>
    </source>
</evidence>
<sequence>YGENVISGVVEEVDKRVRLHGNSFGFSQWQPHR</sequence>
<feature type="non-terminal residue" evidence="1">
    <location>
        <position position="1"/>
    </location>
</feature>
<dbReference type="EMBL" id="LXQA010835767">
    <property type="protein sequence ID" value="MCI73310.1"/>
    <property type="molecule type" value="Genomic_DNA"/>
</dbReference>
<name>A0A392ULR3_9FABA</name>
<dbReference type="Proteomes" id="UP000265520">
    <property type="component" value="Unassembled WGS sequence"/>
</dbReference>
<reference evidence="1 2" key="1">
    <citation type="journal article" date="2018" name="Front. Plant Sci.">
        <title>Red Clover (Trifolium pratense) and Zigzag Clover (T. medium) - A Picture of Genomic Similarities and Differences.</title>
        <authorList>
            <person name="Dluhosova J."/>
            <person name="Istvanek J."/>
            <person name="Nedelnik J."/>
            <person name="Repkova J."/>
        </authorList>
    </citation>
    <scope>NUCLEOTIDE SEQUENCE [LARGE SCALE GENOMIC DNA]</scope>
    <source>
        <strain evidence="2">cv. 10/8</strain>
        <tissue evidence="1">Leaf</tissue>
    </source>
</reference>
<accession>A0A392ULR3</accession>
<dbReference type="AlphaFoldDB" id="A0A392ULR3"/>
<protein>
    <submittedName>
        <fullName evidence="1">Uncharacterized protein</fullName>
    </submittedName>
</protein>
<comment type="caution">
    <text evidence="1">The sequence shown here is derived from an EMBL/GenBank/DDBJ whole genome shotgun (WGS) entry which is preliminary data.</text>
</comment>
<evidence type="ECO:0000313" key="2">
    <source>
        <dbReference type="Proteomes" id="UP000265520"/>
    </source>
</evidence>